<keyword evidence="2" id="KW-1185">Reference proteome</keyword>
<organism evidence="1 2">
    <name type="scientific">Chitinophaga eiseniae</name>
    <dbReference type="NCBI Taxonomy" id="634771"/>
    <lineage>
        <taxon>Bacteria</taxon>
        <taxon>Pseudomonadati</taxon>
        <taxon>Bacteroidota</taxon>
        <taxon>Chitinophagia</taxon>
        <taxon>Chitinophagales</taxon>
        <taxon>Chitinophagaceae</taxon>
        <taxon>Chitinophaga</taxon>
    </lineage>
</organism>
<reference evidence="2" key="1">
    <citation type="submission" date="2017-02" db="EMBL/GenBank/DDBJ databases">
        <authorList>
            <person name="Varghese N."/>
            <person name="Submissions S."/>
        </authorList>
    </citation>
    <scope>NUCLEOTIDE SEQUENCE [LARGE SCALE GENOMIC DNA]</scope>
    <source>
        <strain evidence="2">DSM 22224</strain>
    </source>
</reference>
<evidence type="ECO:0000313" key="1">
    <source>
        <dbReference type="EMBL" id="SKA30799.1"/>
    </source>
</evidence>
<evidence type="ECO:0008006" key="3">
    <source>
        <dbReference type="Google" id="ProtNLM"/>
    </source>
</evidence>
<dbReference type="SUPFAM" id="SSF53448">
    <property type="entry name" value="Nucleotide-diphospho-sugar transferases"/>
    <property type="match status" value="1"/>
</dbReference>
<dbReference type="InterPro" id="IPR029044">
    <property type="entry name" value="Nucleotide-diphossugar_trans"/>
</dbReference>
<dbReference type="Proteomes" id="UP000190367">
    <property type="component" value="Unassembled WGS sequence"/>
</dbReference>
<dbReference type="Gene3D" id="3.90.550.10">
    <property type="entry name" value="Spore Coat Polysaccharide Biosynthesis Protein SpsA, Chain A"/>
    <property type="match status" value="1"/>
</dbReference>
<evidence type="ECO:0000313" key="2">
    <source>
        <dbReference type="Proteomes" id="UP000190367"/>
    </source>
</evidence>
<proteinExistence type="predicted"/>
<sequence>MMHTPVLLLIFNRPDKVREQMACLRRQQPASLFVAADGPRPDRPGETLQCESARQAVLSAIDWPCSVQTLFRSHNLGCGKAVSSAVNWFFEHNEEGVVLEDDCLPDPTFFSFCTAMLQHYRHDPAVMHINGSNFQFGRQRGTASYYYSRFAHVWGWASWRRAWQQYDFTLQRYLGMSAEGLSPTLKHDMKAVYHQQLDTWDVQWFLSVWFNQGWTITPNVSLVRNTGYGNGATHTLHEPGWFRKINYGQLPVITYPEERRIDEAADRYAAEVMYSPSRFYTTMRDMIKGSPTLLRLYQRLMLKDNTAASKNIKISKYQNR</sequence>
<accession>A0A1T4SRF2</accession>
<dbReference type="STRING" id="634771.SAMN04488128_103351"/>
<dbReference type="EMBL" id="FUWZ01000003">
    <property type="protein sequence ID" value="SKA30799.1"/>
    <property type="molecule type" value="Genomic_DNA"/>
</dbReference>
<name>A0A1T4SRF2_9BACT</name>
<protein>
    <recommendedName>
        <fullName evidence="3">Nucleotide-diphospho-sugar transferase</fullName>
    </recommendedName>
</protein>
<gene>
    <name evidence="1" type="ORF">SAMN04488128_103351</name>
</gene>
<dbReference type="AlphaFoldDB" id="A0A1T4SRF2"/>